<feature type="compositionally biased region" description="Pro residues" evidence="4">
    <location>
        <begin position="408"/>
        <end position="426"/>
    </location>
</feature>
<dbReference type="InterPro" id="IPR011042">
    <property type="entry name" value="6-blade_b-propeller_TolB-like"/>
</dbReference>
<dbReference type="Pfam" id="PF03022">
    <property type="entry name" value="MRJP"/>
    <property type="match status" value="1"/>
</dbReference>
<dbReference type="PANTHER" id="PTHR10009:SF18">
    <property type="entry name" value="PROTEIN YELLOW-LIKE PROTEIN"/>
    <property type="match status" value="1"/>
</dbReference>
<dbReference type="EMBL" id="JAZDUA010000072">
    <property type="protein sequence ID" value="KAK7869565.1"/>
    <property type="molecule type" value="Genomic_DNA"/>
</dbReference>
<sequence length="496" mass="52512">MGPPAPRALLLLLATAAVALAAPQEPDVFREVYVWKHVDFAWAHDSDKARALDARLFQPENCALQALRVWRDRLFVTLPRWRPGVPVTLATLSTSAPQPAPLLQPFPSWEMQTLRNCSALQSAQAIDVTREGRLWVVDGGARAHAGRRPPPAPGPALCPPKILVFDLDPSNASAARLWKVIPLPEHVVSEDSAFADMAVDAEDVAFVSDASPTQPGVVVVEARSGRVWKARDERSMRGDAGAPAPPAGLASGVTALALGPSPGGGERDRTLYYAPLRSQQVFSVGAATLRDERTATSGALGQHVVPLGNASSFSQAMAADARGGLYLGLNGIHAIARFDAARRLQVLAVDTERLQWPSSFALDAAAGTLWVVSNRLQNFLTRAVSVDEPNYRVMKALVEGDGAGAAGPPVPTPEPQPEPEPAPEPGPSASTPRSTTYNVIDIHKPRAQDEYAAYNYSTLHDAGHAHPPGASAATRRAASAAAAAIGVVLAVRTFVL</sequence>
<accession>A0AAN9ZCH0</accession>
<dbReference type="AlphaFoldDB" id="A0AAN9ZCH0"/>
<feature type="chain" id="PRO_5042856939" evidence="5">
    <location>
        <begin position="22"/>
        <end position="496"/>
    </location>
</feature>
<gene>
    <name evidence="6" type="ORF">R5R35_003358</name>
</gene>
<dbReference type="Proteomes" id="UP001378592">
    <property type="component" value="Unassembled WGS sequence"/>
</dbReference>
<name>A0AAN9ZCH0_9ORTH</name>
<feature type="signal peptide" evidence="5">
    <location>
        <begin position="1"/>
        <end position="21"/>
    </location>
</feature>
<organism evidence="6 7">
    <name type="scientific">Gryllus longicercus</name>
    <dbReference type="NCBI Taxonomy" id="2509291"/>
    <lineage>
        <taxon>Eukaryota</taxon>
        <taxon>Metazoa</taxon>
        <taxon>Ecdysozoa</taxon>
        <taxon>Arthropoda</taxon>
        <taxon>Hexapoda</taxon>
        <taxon>Insecta</taxon>
        <taxon>Pterygota</taxon>
        <taxon>Neoptera</taxon>
        <taxon>Polyneoptera</taxon>
        <taxon>Orthoptera</taxon>
        <taxon>Ensifera</taxon>
        <taxon>Gryllidea</taxon>
        <taxon>Grylloidea</taxon>
        <taxon>Gryllidae</taxon>
        <taxon>Gryllinae</taxon>
        <taxon>Gryllus</taxon>
    </lineage>
</organism>
<evidence type="ECO:0000313" key="6">
    <source>
        <dbReference type="EMBL" id="KAK7869565.1"/>
    </source>
</evidence>
<evidence type="ECO:0000256" key="4">
    <source>
        <dbReference type="SAM" id="MobiDB-lite"/>
    </source>
</evidence>
<proteinExistence type="inferred from homology"/>
<evidence type="ECO:0000256" key="1">
    <source>
        <dbReference type="ARBA" id="ARBA00004613"/>
    </source>
</evidence>
<feature type="region of interest" description="Disordered" evidence="4">
    <location>
        <begin position="402"/>
        <end position="435"/>
    </location>
</feature>
<keyword evidence="3" id="KW-0964">Secreted</keyword>
<evidence type="ECO:0000313" key="7">
    <source>
        <dbReference type="Proteomes" id="UP001378592"/>
    </source>
</evidence>
<keyword evidence="5" id="KW-0732">Signal</keyword>
<dbReference type="InterPro" id="IPR017996">
    <property type="entry name" value="MRJP/yellow-related"/>
</dbReference>
<dbReference type="Gene3D" id="2.120.10.30">
    <property type="entry name" value="TolB, C-terminal domain"/>
    <property type="match status" value="1"/>
</dbReference>
<evidence type="ECO:0000256" key="2">
    <source>
        <dbReference type="ARBA" id="ARBA00009127"/>
    </source>
</evidence>
<comment type="similarity">
    <text evidence="2">Belongs to the major royal jelly protein family.</text>
</comment>
<protein>
    <submittedName>
        <fullName evidence="6">Uncharacterized protein</fullName>
    </submittedName>
</protein>
<evidence type="ECO:0000256" key="5">
    <source>
        <dbReference type="SAM" id="SignalP"/>
    </source>
</evidence>
<reference evidence="6 7" key="1">
    <citation type="submission" date="2024-03" db="EMBL/GenBank/DDBJ databases">
        <title>The genome assembly and annotation of the cricket Gryllus longicercus Weissman &amp; Gray.</title>
        <authorList>
            <person name="Szrajer S."/>
            <person name="Gray D."/>
            <person name="Ylla G."/>
        </authorList>
    </citation>
    <scope>NUCLEOTIDE SEQUENCE [LARGE SCALE GENOMIC DNA]</scope>
    <source>
        <strain evidence="6">DAG 2021-001</strain>
        <tissue evidence="6">Whole body minus gut</tissue>
    </source>
</reference>
<keyword evidence="7" id="KW-1185">Reference proteome</keyword>
<comment type="caution">
    <text evidence="6">The sequence shown here is derived from an EMBL/GenBank/DDBJ whole genome shotgun (WGS) entry which is preliminary data.</text>
</comment>
<dbReference type="SUPFAM" id="SSF101898">
    <property type="entry name" value="NHL repeat"/>
    <property type="match status" value="1"/>
</dbReference>
<dbReference type="PANTHER" id="PTHR10009">
    <property type="entry name" value="PROTEIN YELLOW-RELATED"/>
    <property type="match status" value="1"/>
</dbReference>
<evidence type="ECO:0000256" key="3">
    <source>
        <dbReference type="ARBA" id="ARBA00022525"/>
    </source>
</evidence>
<comment type="subcellular location">
    <subcellularLocation>
        <location evidence="1">Secreted</location>
    </subcellularLocation>
</comment>
<dbReference type="GO" id="GO:0005576">
    <property type="term" value="C:extracellular region"/>
    <property type="evidence" value="ECO:0007669"/>
    <property type="project" value="UniProtKB-SubCell"/>
</dbReference>